<sequence length="1590" mass="162659">MPTVTAAGSTYTYYAEARNSCGFVSPSRTAVRLTINKKALTVTVTAQDKVYDGTTSANASLSHNALGSDVVNLASTGATFADKNVGPNKVVTVAGISIAAGGQGSNYTLSTTSATGSASITARPLKVTATASGKTYDGTTATTAILASDKIGEDIISLSYGAAEFSDKNAGTGKTVSITGISMSGAGATNYTLFNTSTTAVASITRKALSLSGVSAETKVYDGSTMAALVGSPSLPDAISTDDISVDISSMAAAFDTKTVGVNKAILITNPTAALTGNDKINYTLTTNVKGAITPLAITGVVTVGNKVYDKTTTGSISSKSLEGKIGNDVVSLVGGTASFEDENVGTGKMVTVTGLGLSGADAGNYTVNATATTTADIAPRAVVLTVHAQNRDYDGTTNASATISTNILAGDNLGVEYGDATFASKNVGTHAVTVSGITFVGTDRDNYEIPTGAEASGTATISKKALTLANASANDKVYDRTNAAIISGDLVGVISEDEVAVAHAGAFNSVNVGIDIPVSVTSTLSGADAGNYSIAQPAGLKANITPKELTVVNAIAQDKVYNANRATTITATLDGVIAPDVVTLVGKGTFQSSTVGYRSVTPNITISGANAGNYVLLTQPGGLFATITPKPISVSSPTAQSKEYDGTVDAAVNGALTGVESEDIGAVSLSLVGAFNNKNVGTGKPITVTGTLAGSRAINYDLAEVTGLAANITPKGLTVSGVTAISREYDRTTIAKLQGTPVLTGVISGDNVAFNPNLLTASFTDKTVGVNKPVSVSGNALTGTDAGNYTFSQLTGLTATITAKPVTILSASVNNKVYDATTSATLNGSMSGVISGDAVTLSKVANFVSPDAGTGITVNSTSTLAGGDAGNYVLTQPTGIKADILRKALSITSPVAQSKTYDKTNAATITGNLTGLAGSDVVSYTPTGTFASVNVGTGIEVTFTGGLTGAKSGNYTLNIPTGLKANITPRGLTIANVKAQDKIYDRTTAAVIKGDLTGVLAGDVVVWDGTGTFASARVNRQNQNDPVDPIPVAYNNGSLGGIHAGNYSLNLTSPSGLSAKILPKVLTPIVEAYYTIEYGGTPDVTISTRGLTGVISPDFVSLYINFSLINVNVGEYQAIPLSLSIGSTDKNNYDLSPNTAYANIRVTARSLAVSASGANKVYDGDDVASVSFSDNRIAGDDITITYASAKFDNKNAGTNKPISIAGLAISGTKAANYVLPTTPVSATGTITKRPLTINGLTANDKEYDGIANVLGFTGTAAFVNMVAGDNLNLVGTASGICDSKDAGSRVVTLAGLTHGGTDAGNYTFTLPVNMAMRINPKAVTGSFTAEDKLWDGTTIARVTSVTINGRVGADDVSFSGKANFIDADMGEDKPVVFDFTSAQLSGLQRANYVLTSIANAAADIINPLPVTLVSFTGKAQKNQVILNWTTATEINNEYFQVERSADGKNFNVIGKVKGSGNSSMVMNYTFQDASPLDAIGYYRLKQVDYDGKFEYSKVISVQVKGTAPTSITVKAYPNPTTDKVQLDFAHLSNALVLIQVLSLDGHVVQTQEVPGGHIHTLDLTALANGTYLLKLTGKEVNTFLRVVKR</sequence>
<dbReference type="Proteomes" id="UP000464214">
    <property type="component" value="Chromosome"/>
</dbReference>
<feature type="domain" description="YDG" evidence="1">
    <location>
        <begin position="296"/>
        <end position="373"/>
    </location>
</feature>
<feature type="domain" description="Secretion system C-terminal sorting" evidence="2">
    <location>
        <begin position="1517"/>
        <end position="1583"/>
    </location>
</feature>
<feature type="domain" description="YDG" evidence="1">
    <location>
        <begin position="1149"/>
        <end position="1223"/>
    </location>
</feature>
<dbReference type="Pfam" id="PF18657">
    <property type="entry name" value="YDG"/>
    <property type="match status" value="15"/>
</dbReference>
<protein>
    <submittedName>
        <fullName evidence="3">T9SS type A sorting domain-containing protein</fullName>
    </submittedName>
</protein>
<dbReference type="InterPro" id="IPR026444">
    <property type="entry name" value="Secre_tail"/>
</dbReference>
<feature type="domain" description="YDG" evidence="1">
    <location>
        <begin position="380"/>
        <end position="452"/>
    </location>
</feature>
<feature type="domain" description="YDG" evidence="1">
    <location>
        <begin position="629"/>
        <end position="707"/>
    </location>
</feature>
<gene>
    <name evidence="3" type="ORF">GU926_06275</name>
</gene>
<dbReference type="Pfam" id="PF18962">
    <property type="entry name" value="Por_Secre_tail"/>
    <property type="match status" value="1"/>
</dbReference>
<feature type="domain" description="YDG" evidence="1">
    <location>
        <begin position="888"/>
        <end position="959"/>
    </location>
</feature>
<proteinExistence type="predicted"/>
<feature type="domain" description="YDG" evidence="1">
    <location>
        <begin position="1232"/>
        <end position="1309"/>
    </location>
</feature>
<evidence type="ECO:0000259" key="1">
    <source>
        <dbReference type="Pfam" id="PF18657"/>
    </source>
</evidence>
<dbReference type="KEGG" id="nib:GU926_06275"/>
<dbReference type="InterPro" id="IPR041248">
    <property type="entry name" value="YDG"/>
</dbReference>
<feature type="domain" description="YDG" evidence="1">
    <location>
        <begin position="121"/>
        <end position="199"/>
    </location>
</feature>
<feature type="domain" description="YDG" evidence="1">
    <location>
        <begin position="803"/>
        <end position="879"/>
    </location>
</feature>
<dbReference type="EMBL" id="CP047897">
    <property type="protein sequence ID" value="QHL87064.1"/>
    <property type="molecule type" value="Genomic_DNA"/>
</dbReference>
<feature type="domain" description="YDG" evidence="1">
    <location>
        <begin position="464"/>
        <end position="538"/>
    </location>
</feature>
<name>A0A6P1NXL0_9BACT</name>
<feature type="domain" description="YDG" evidence="1">
    <location>
        <begin position="205"/>
        <end position="287"/>
    </location>
</feature>
<organism evidence="3 4">
    <name type="scientific">Nibribacter ruber</name>
    <dbReference type="NCBI Taxonomy" id="2698458"/>
    <lineage>
        <taxon>Bacteria</taxon>
        <taxon>Pseudomonadati</taxon>
        <taxon>Bacteroidota</taxon>
        <taxon>Cytophagia</taxon>
        <taxon>Cytophagales</taxon>
        <taxon>Hymenobacteraceae</taxon>
        <taxon>Nibribacter</taxon>
    </lineage>
</organism>
<reference evidence="3 4" key="1">
    <citation type="submission" date="2020-01" db="EMBL/GenBank/DDBJ databases">
        <authorList>
            <person name="Kim M."/>
        </authorList>
    </citation>
    <scope>NUCLEOTIDE SEQUENCE [LARGE SCALE GENOMIC DNA]</scope>
    <source>
        <strain evidence="3 4">BT10</strain>
    </source>
</reference>
<feature type="domain" description="YDG" evidence="1">
    <location>
        <begin position="37"/>
        <end position="114"/>
    </location>
</feature>
<evidence type="ECO:0000259" key="2">
    <source>
        <dbReference type="Pfam" id="PF18962"/>
    </source>
</evidence>
<feature type="domain" description="YDG" evidence="1">
    <location>
        <begin position="1321"/>
        <end position="1397"/>
    </location>
</feature>
<evidence type="ECO:0000313" key="4">
    <source>
        <dbReference type="Proteomes" id="UP000464214"/>
    </source>
</evidence>
<dbReference type="Gene3D" id="2.60.40.10">
    <property type="entry name" value="Immunoglobulins"/>
    <property type="match status" value="1"/>
</dbReference>
<accession>A0A6P1NXL0</accession>
<dbReference type="NCBIfam" id="TIGR04183">
    <property type="entry name" value="Por_Secre_tail"/>
    <property type="match status" value="1"/>
</dbReference>
<evidence type="ECO:0000313" key="3">
    <source>
        <dbReference type="EMBL" id="QHL87064.1"/>
    </source>
</evidence>
<feature type="domain" description="YDG" evidence="1">
    <location>
        <begin position="969"/>
        <end position="1051"/>
    </location>
</feature>
<keyword evidence="4" id="KW-1185">Reference proteome</keyword>
<feature type="domain" description="YDG" evidence="1">
    <location>
        <begin position="714"/>
        <end position="796"/>
    </location>
</feature>
<dbReference type="InterPro" id="IPR013783">
    <property type="entry name" value="Ig-like_fold"/>
</dbReference>
<feature type="domain" description="YDG" evidence="1">
    <location>
        <begin position="546"/>
        <end position="619"/>
    </location>
</feature>